<feature type="transmembrane region" description="Helical" evidence="8">
    <location>
        <begin position="88"/>
        <end position="107"/>
    </location>
</feature>
<dbReference type="Proteomes" id="UP000187735">
    <property type="component" value="Chromosome"/>
</dbReference>
<evidence type="ECO:0000256" key="7">
    <source>
        <dbReference type="ARBA" id="ARBA00023136"/>
    </source>
</evidence>
<dbReference type="EMBL" id="CP017641">
    <property type="protein sequence ID" value="APZ95918.1"/>
    <property type="molecule type" value="Genomic_DNA"/>
</dbReference>
<dbReference type="AlphaFoldDB" id="A0A1P8WPF1"/>
<dbReference type="InterPro" id="IPR019127">
    <property type="entry name" value="Exosortase"/>
</dbReference>
<reference evidence="9 10" key="1">
    <citation type="journal article" date="2016" name="Front. Microbiol.">
        <title>Fuerstia marisgermanicae gen. nov., sp. nov., an Unusual Member of the Phylum Planctomycetes from the German Wadden Sea.</title>
        <authorList>
            <person name="Kohn T."/>
            <person name="Heuer A."/>
            <person name="Jogler M."/>
            <person name="Vollmers J."/>
            <person name="Boedeker C."/>
            <person name="Bunk B."/>
            <person name="Rast P."/>
            <person name="Borchert D."/>
            <person name="Glockner I."/>
            <person name="Freese H.M."/>
            <person name="Klenk H.P."/>
            <person name="Overmann J."/>
            <person name="Kaster A.K."/>
            <person name="Rohde M."/>
            <person name="Wiegand S."/>
            <person name="Jogler C."/>
        </authorList>
    </citation>
    <scope>NUCLEOTIDE SEQUENCE [LARGE SCALE GENOMIC DNA]</scope>
    <source>
        <strain evidence="9 10">NH11</strain>
    </source>
</reference>
<feature type="transmembrane region" description="Helical" evidence="8">
    <location>
        <begin position="307"/>
        <end position="329"/>
    </location>
</feature>
<dbReference type="NCBIfam" id="TIGR04178">
    <property type="entry name" value="exo_archaeo"/>
    <property type="match status" value="1"/>
</dbReference>
<keyword evidence="2" id="KW-1003">Cell membrane</keyword>
<dbReference type="RefSeq" id="WP_077027016.1">
    <property type="nucleotide sequence ID" value="NZ_CP017641.1"/>
</dbReference>
<evidence type="ECO:0000313" key="9">
    <source>
        <dbReference type="EMBL" id="APZ95918.1"/>
    </source>
</evidence>
<evidence type="ECO:0000313" key="10">
    <source>
        <dbReference type="Proteomes" id="UP000187735"/>
    </source>
</evidence>
<evidence type="ECO:0000256" key="5">
    <source>
        <dbReference type="ARBA" id="ARBA00022801"/>
    </source>
</evidence>
<feature type="transmembrane region" description="Helical" evidence="8">
    <location>
        <begin position="182"/>
        <end position="203"/>
    </location>
</feature>
<name>A0A1P8WPF1_9PLAN</name>
<keyword evidence="5" id="KW-0378">Hydrolase</keyword>
<feature type="transmembrane region" description="Helical" evidence="8">
    <location>
        <begin position="61"/>
        <end position="82"/>
    </location>
</feature>
<evidence type="ECO:0000256" key="1">
    <source>
        <dbReference type="ARBA" id="ARBA00004651"/>
    </source>
</evidence>
<sequence length="331" mass="36558">MKSALTKALLLSAAVILLHSAFLAEVAKRLYSREHYQFFPMVLIAVGMIIWFRLKDYEGEIFGRISIRVFSYTVLATGIFAASTYLNSHWLGTVAALMAGWTLVWFIGGSPLASELRAPVSLLLLIMPLPSDYDRQLIMALQRNATEFASQMLDLSSIKHLPSGVTIQGTQKSFLVEEACSGIHSLFSCLCVVGVVCVIFRYGFLRAIVVLAQTIFWVLVANTLRVFLIVYCFTRWGWELDQGTAHEVLGIATYVVALGLTFSAHHLLLFVIPTKSSTSVNSPANGLKSKVDKFSRTLNEPRLSESASYGAAFALMAFVYAPLAIIRVWGN</sequence>
<dbReference type="Pfam" id="PF09721">
    <property type="entry name" value="Exosortase_EpsH"/>
    <property type="match status" value="1"/>
</dbReference>
<dbReference type="KEGG" id="fmr:Fuma_05581"/>
<evidence type="ECO:0000256" key="4">
    <source>
        <dbReference type="ARBA" id="ARBA00022692"/>
    </source>
</evidence>
<organism evidence="9 10">
    <name type="scientific">Fuerstiella marisgermanici</name>
    <dbReference type="NCBI Taxonomy" id="1891926"/>
    <lineage>
        <taxon>Bacteria</taxon>
        <taxon>Pseudomonadati</taxon>
        <taxon>Planctomycetota</taxon>
        <taxon>Planctomycetia</taxon>
        <taxon>Planctomycetales</taxon>
        <taxon>Planctomycetaceae</taxon>
        <taxon>Fuerstiella</taxon>
    </lineage>
</organism>
<feature type="transmembrane region" description="Helical" evidence="8">
    <location>
        <begin position="248"/>
        <end position="272"/>
    </location>
</feature>
<gene>
    <name evidence="9" type="ORF">Fuma_05581</name>
</gene>
<comment type="subcellular location">
    <subcellularLocation>
        <location evidence="1">Cell membrane</location>
        <topology evidence="1">Multi-pass membrane protein</topology>
    </subcellularLocation>
</comment>
<accession>A0A1P8WPF1</accession>
<feature type="transmembrane region" description="Helical" evidence="8">
    <location>
        <begin position="215"/>
        <end position="236"/>
    </location>
</feature>
<proteinExistence type="predicted"/>
<evidence type="ECO:0000256" key="6">
    <source>
        <dbReference type="ARBA" id="ARBA00022989"/>
    </source>
</evidence>
<dbReference type="STRING" id="1891926.Fuma_05581"/>
<dbReference type="OrthoDB" id="292749at2"/>
<evidence type="ECO:0000256" key="8">
    <source>
        <dbReference type="SAM" id="Phobius"/>
    </source>
</evidence>
<dbReference type="GO" id="GO:0005886">
    <property type="term" value="C:plasma membrane"/>
    <property type="evidence" value="ECO:0007669"/>
    <property type="project" value="UniProtKB-SubCell"/>
</dbReference>
<dbReference type="InterPro" id="IPR026392">
    <property type="entry name" value="Exo/Archaeosortase_dom"/>
</dbReference>
<evidence type="ECO:0000256" key="2">
    <source>
        <dbReference type="ARBA" id="ARBA00022475"/>
    </source>
</evidence>
<dbReference type="GO" id="GO:0008233">
    <property type="term" value="F:peptidase activity"/>
    <property type="evidence" value="ECO:0007669"/>
    <property type="project" value="UniProtKB-KW"/>
</dbReference>
<feature type="transmembrane region" description="Helical" evidence="8">
    <location>
        <begin position="36"/>
        <end position="54"/>
    </location>
</feature>
<protein>
    <submittedName>
        <fullName evidence="9">Exosortase</fullName>
    </submittedName>
</protein>
<dbReference type="GO" id="GO:0006508">
    <property type="term" value="P:proteolysis"/>
    <property type="evidence" value="ECO:0007669"/>
    <property type="project" value="UniProtKB-KW"/>
</dbReference>
<keyword evidence="4 8" id="KW-0812">Transmembrane</keyword>
<evidence type="ECO:0000256" key="3">
    <source>
        <dbReference type="ARBA" id="ARBA00022670"/>
    </source>
</evidence>
<keyword evidence="6 8" id="KW-1133">Transmembrane helix</keyword>
<keyword evidence="7 8" id="KW-0472">Membrane</keyword>
<keyword evidence="3" id="KW-0645">Protease</keyword>
<keyword evidence="10" id="KW-1185">Reference proteome</keyword>